<dbReference type="InterPro" id="IPR004175">
    <property type="entry name" value="RNA_CPDase"/>
</dbReference>
<dbReference type="PANTHER" id="PTHR35561">
    <property type="entry name" value="RNA 2',3'-CYCLIC PHOSPHODIESTERASE"/>
    <property type="match status" value="1"/>
</dbReference>
<evidence type="ECO:0000313" key="2">
    <source>
        <dbReference type="EMBL" id="QLY39513.1"/>
    </source>
</evidence>
<name>A0A7L6MZU8_9MOLU</name>
<dbReference type="Gene3D" id="3.90.1140.10">
    <property type="entry name" value="Cyclic phosphodiesterase"/>
    <property type="match status" value="1"/>
</dbReference>
<organism evidence="2 3">
    <name type="scientific">Hujiaoplasma nucleasis</name>
    <dbReference type="NCBI Taxonomy" id="2725268"/>
    <lineage>
        <taxon>Bacteria</taxon>
        <taxon>Bacillati</taxon>
        <taxon>Mycoplasmatota</taxon>
        <taxon>Mollicutes</taxon>
        <taxon>Candidatus Izemoplasmatales</taxon>
        <taxon>Hujiaoplasmataceae</taxon>
        <taxon>Hujiaoplasma</taxon>
    </lineage>
</organism>
<dbReference type="EMBL" id="CP051151">
    <property type="protein sequence ID" value="QLY39513.1"/>
    <property type="molecule type" value="Genomic_DNA"/>
</dbReference>
<protein>
    <submittedName>
        <fullName evidence="2">RNA 2',3'-cyclic phosphodiesterase</fullName>
    </submittedName>
</protein>
<evidence type="ECO:0000313" key="3">
    <source>
        <dbReference type="Proteomes" id="UP000512167"/>
    </source>
</evidence>
<dbReference type="GO" id="GO:0008664">
    <property type="term" value="F:RNA 2',3'-cyclic 3'-phosphodiesterase activity"/>
    <property type="evidence" value="ECO:0007669"/>
    <property type="project" value="InterPro"/>
</dbReference>
<reference evidence="2 3" key="1">
    <citation type="submission" date="2020-04" db="EMBL/GenBank/DDBJ databases">
        <authorList>
            <person name="Zheng R.K."/>
            <person name="Sun C.M."/>
        </authorList>
    </citation>
    <scope>NUCLEOTIDE SEQUENCE [LARGE SCALE GENOMIC DNA]</scope>
    <source>
        <strain evidence="3">zrk29</strain>
    </source>
</reference>
<accession>A0A7L6MZU8</accession>
<keyword evidence="1" id="KW-0378">Hydrolase</keyword>
<gene>
    <name evidence="2" type="primary">thpR</name>
    <name evidence="2" type="ORF">HF295_01005</name>
</gene>
<keyword evidence="3" id="KW-1185">Reference proteome</keyword>
<dbReference type="PANTHER" id="PTHR35561:SF1">
    <property type="entry name" value="RNA 2',3'-CYCLIC PHOSPHODIESTERASE"/>
    <property type="match status" value="1"/>
</dbReference>
<dbReference type="SUPFAM" id="SSF55144">
    <property type="entry name" value="LigT-like"/>
    <property type="match status" value="1"/>
</dbReference>
<dbReference type="NCBIfam" id="TIGR02258">
    <property type="entry name" value="2_5_ligase"/>
    <property type="match status" value="1"/>
</dbReference>
<dbReference type="AlphaFoldDB" id="A0A7L6MZU8"/>
<proteinExistence type="predicted"/>
<dbReference type="InterPro" id="IPR009097">
    <property type="entry name" value="Cyclic_Pdiesterase"/>
</dbReference>
<dbReference type="RefSeq" id="WP_312031984.1">
    <property type="nucleotide sequence ID" value="NZ_CP051151.1"/>
</dbReference>
<dbReference type="Pfam" id="PF13563">
    <property type="entry name" value="2_5_RNA_ligase2"/>
    <property type="match status" value="1"/>
</dbReference>
<evidence type="ECO:0000256" key="1">
    <source>
        <dbReference type="ARBA" id="ARBA00022801"/>
    </source>
</evidence>
<dbReference type="GO" id="GO:0004113">
    <property type="term" value="F:2',3'-cyclic-nucleotide 3'-phosphodiesterase activity"/>
    <property type="evidence" value="ECO:0007669"/>
    <property type="project" value="InterPro"/>
</dbReference>
<dbReference type="KEGG" id="tbk:HF295_01005"/>
<sequence>MRIFIALLFPDRIIHELSKMRTVLEELNIQGNFQRNDLLHLTIHYIGETSDDFLKKIISKIKEIDFDSFLVKTGIINFFGSDKVKKVLYLEVEKNPRLLKCYHLVIEKLNELNLNIKQIDYIPHITMVRNAYPVDKEIKELHVKALDIAIDKIHVMVSKRENGNLIYQSLDYVDLN</sequence>
<dbReference type="Proteomes" id="UP000512167">
    <property type="component" value="Chromosome"/>
</dbReference>